<dbReference type="Pfam" id="PF04343">
    <property type="entry name" value="DUF488"/>
    <property type="match status" value="1"/>
</dbReference>
<dbReference type="PANTHER" id="PTHR39337:SF1">
    <property type="entry name" value="BLR5642 PROTEIN"/>
    <property type="match status" value="1"/>
</dbReference>
<dbReference type="KEGG" id="tpe:Tpen_1460"/>
<dbReference type="GeneID" id="4600586"/>
<evidence type="ECO:0008006" key="3">
    <source>
        <dbReference type="Google" id="ProtNLM"/>
    </source>
</evidence>
<proteinExistence type="predicted"/>
<dbReference type="OrthoDB" id="28572at2157"/>
<gene>
    <name evidence="1" type="ordered locus">Tpen_1460</name>
</gene>
<organism evidence="1 2">
    <name type="scientific">Thermofilum pendens (strain DSM 2475 / Hrk 5)</name>
    <dbReference type="NCBI Taxonomy" id="368408"/>
    <lineage>
        <taxon>Archaea</taxon>
        <taxon>Thermoproteota</taxon>
        <taxon>Thermoprotei</taxon>
        <taxon>Thermofilales</taxon>
        <taxon>Thermofilaceae</taxon>
        <taxon>Thermofilum</taxon>
    </lineage>
</organism>
<reference evidence="2" key="1">
    <citation type="journal article" date="2008" name="J. Bacteriol.">
        <title>Genome sequence of Thermofilum pendens reveals an exceptional loss of biosynthetic pathways without genome reduction.</title>
        <authorList>
            <person name="Anderson I."/>
            <person name="Rodriguez J."/>
            <person name="Susanti D."/>
            <person name="Porat I."/>
            <person name="Reich C."/>
            <person name="Ulrich L.E."/>
            <person name="Elkins J.G."/>
            <person name="Mavromatis K."/>
            <person name="Lykidis A."/>
            <person name="Kim E."/>
            <person name="Thompson L.S."/>
            <person name="Nolan M."/>
            <person name="Land M."/>
            <person name="Copeland A."/>
            <person name="Lapidus A."/>
            <person name="Lucas S."/>
            <person name="Detter C."/>
            <person name="Zhulin I.B."/>
            <person name="Olsen G.J."/>
            <person name="Whitman W."/>
            <person name="Mukhopadhyay B."/>
            <person name="Bristow J."/>
            <person name="Kyrpides N."/>
        </authorList>
    </citation>
    <scope>NUCLEOTIDE SEQUENCE [LARGE SCALE GENOMIC DNA]</scope>
    <source>
        <strain evidence="2">DSM 2475 / Hrk 5</strain>
    </source>
</reference>
<dbReference type="RefSeq" id="WP_011753122.1">
    <property type="nucleotide sequence ID" value="NC_008698.1"/>
</dbReference>
<dbReference type="PANTHER" id="PTHR39337">
    <property type="entry name" value="BLR5642 PROTEIN"/>
    <property type="match status" value="1"/>
</dbReference>
<evidence type="ECO:0000313" key="2">
    <source>
        <dbReference type="Proteomes" id="UP000000641"/>
    </source>
</evidence>
<name>A1S077_THEPD</name>
<dbReference type="Proteomes" id="UP000000641">
    <property type="component" value="Chromosome"/>
</dbReference>
<protein>
    <recommendedName>
        <fullName evidence="3">DUF488 domain-containing protein</fullName>
    </recommendedName>
</protein>
<dbReference type="EnsemblBacteria" id="ABL78857">
    <property type="protein sequence ID" value="ABL78857"/>
    <property type="gene ID" value="Tpen_1460"/>
</dbReference>
<dbReference type="EMBL" id="CP000505">
    <property type="protein sequence ID" value="ABL78857.1"/>
    <property type="molecule type" value="Genomic_DNA"/>
</dbReference>
<dbReference type="InterPro" id="IPR014519">
    <property type="entry name" value="UCP024492"/>
</dbReference>
<sequence>MGEVYTLGYGGLSPERFAEKVFSLGVRVVVDVRRYPRSKVEFFSGDKLSAWLAEAGVGYEWMGELGALGMARRRGELGEAPCTDSPTFRVYVAYLVSDPGALAALSRIGEMASRGLRPLLLCRERKPEHCHRQFVADALVARGFRVVHVVGDELVPHAGSPCYGYVAERLEKL</sequence>
<dbReference type="eggNOG" id="arCOG00723">
    <property type="taxonomic scope" value="Archaea"/>
</dbReference>
<dbReference type="HOGENOM" id="CLU_077467_0_1_2"/>
<dbReference type="AlphaFoldDB" id="A1S077"/>
<evidence type="ECO:0000313" key="1">
    <source>
        <dbReference type="EMBL" id="ABL78857.1"/>
    </source>
</evidence>
<dbReference type="InterPro" id="IPR007438">
    <property type="entry name" value="DUF488"/>
</dbReference>
<dbReference type="PIRSF" id="PIRSF024492">
    <property type="entry name" value="UCP024492"/>
    <property type="match status" value="1"/>
</dbReference>
<keyword evidence="2" id="KW-1185">Reference proteome</keyword>
<accession>A1S077</accession>